<accession>A0AAU9I6F7</accession>
<dbReference type="Proteomes" id="UP001162131">
    <property type="component" value="Unassembled WGS sequence"/>
</dbReference>
<reference evidence="1" key="1">
    <citation type="submission" date="2021-09" db="EMBL/GenBank/DDBJ databases">
        <authorList>
            <consortium name="AG Swart"/>
            <person name="Singh M."/>
            <person name="Singh A."/>
            <person name="Seah K."/>
            <person name="Emmerich C."/>
        </authorList>
    </citation>
    <scope>NUCLEOTIDE SEQUENCE</scope>
    <source>
        <strain evidence="1">ATCC30299</strain>
    </source>
</reference>
<dbReference type="AlphaFoldDB" id="A0AAU9I6F7"/>
<proteinExistence type="predicted"/>
<keyword evidence="2" id="KW-1185">Reference proteome</keyword>
<name>A0AAU9I6F7_9CILI</name>
<organism evidence="1 2">
    <name type="scientific">Blepharisma stoltei</name>
    <dbReference type="NCBI Taxonomy" id="1481888"/>
    <lineage>
        <taxon>Eukaryota</taxon>
        <taxon>Sar</taxon>
        <taxon>Alveolata</taxon>
        <taxon>Ciliophora</taxon>
        <taxon>Postciliodesmatophora</taxon>
        <taxon>Heterotrichea</taxon>
        <taxon>Heterotrichida</taxon>
        <taxon>Blepharismidae</taxon>
        <taxon>Blepharisma</taxon>
    </lineage>
</organism>
<evidence type="ECO:0000313" key="1">
    <source>
        <dbReference type="EMBL" id="CAG9310714.1"/>
    </source>
</evidence>
<protein>
    <submittedName>
        <fullName evidence="1">Uncharacterized protein</fullName>
    </submittedName>
</protein>
<gene>
    <name evidence="1" type="ORF">BSTOLATCC_MIC1554</name>
</gene>
<evidence type="ECO:0000313" key="2">
    <source>
        <dbReference type="Proteomes" id="UP001162131"/>
    </source>
</evidence>
<comment type="caution">
    <text evidence="1">The sequence shown here is derived from an EMBL/GenBank/DDBJ whole genome shotgun (WGS) entry which is preliminary data.</text>
</comment>
<dbReference type="EMBL" id="CAJZBQ010000002">
    <property type="protein sequence ID" value="CAG9310714.1"/>
    <property type="molecule type" value="Genomic_DNA"/>
</dbReference>
<sequence length="150" mass="17509">MSSLEADEPYKTDMIEIKANYERLLSATINLQEYPEKTSIFVINQVREWKQGVIRALLQTIIKLEKESFLSMETEFALSDDIDVQKILKQLIPLNNDEPYGVYFFVEETKRIVFRSCTYLPTLDHLKEIVTHLLPTHSNAGEKFVDFYLA</sequence>